<dbReference type="InterPro" id="IPR052021">
    <property type="entry name" value="Type-I_RS_S_subunit"/>
</dbReference>
<dbReference type="GO" id="GO:0003677">
    <property type="term" value="F:DNA binding"/>
    <property type="evidence" value="ECO:0007669"/>
    <property type="project" value="UniProtKB-KW"/>
</dbReference>
<accession>A0A3D9C905</accession>
<name>A0A3D9C905_9FLAO</name>
<reference evidence="6" key="1">
    <citation type="submission" date="2018-06" db="EMBL/GenBank/DDBJ databases">
        <authorList>
            <person name="Lum Nde A."/>
            <person name="Hugo C."/>
        </authorList>
    </citation>
    <scope>NUCLEOTIDE SEQUENCE [LARGE SCALE GENOMIC DNA]</scope>
    <source>
        <strain evidence="6">1_F178</strain>
    </source>
</reference>
<dbReference type="CDD" id="cd16961">
    <property type="entry name" value="RMtype1_S_TRD-CR_like"/>
    <property type="match status" value="1"/>
</dbReference>
<keyword evidence="6" id="KW-1185">Reference proteome</keyword>
<dbReference type="Gene3D" id="3.90.220.20">
    <property type="entry name" value="DNA methylase specificity domains"/>
    <property type="match status" value="2"/>
</dbReference>
<keyword evidence="3" id="KW-0238">DNA-binding</keyword>
<evidence type="ECO:0000256" key="2">
    <source>
        <dbReference type="ARBA" id="ARBA00022747"/>
    </source>
</evidence>
<dbReference type="SUPFAM" id="SSF116734">
    <property type="entry name" value="DNA methylase specificity domain"/>
    <property type="match status" value="2"/>
</dbReference>
<dbReference type="PANTHER" id="PTHR30408">
    <property type="entry name" value="TYPE-1 RESTRICTION ENZYME ECOKI SPECIFICITY PROTEIN"/>
    <property type="match status" value="1"/>
</dbReference>
<dbReference type="GO" id="GO:0009307">
    <property type="term" value="P:DNA restriction-modification system"/>
    <property type="evidence" value="ECO:0007669"/>
    <property type="project" value="UniProtKB-KW"/>
</dbReference>
<dbReference type="PANTHER" id="PTHR30408:SF12">
    <property type="entry name" value="TYPE I RESTRICTION ENZYME MJAVIII SPECIFICITY SUBUNIT"/>
    <property type="match status" value="1"/>
</dbReference>
<dbReference type="EMBL" id="QNVT01000009">
    <property type="protein sequence ID" value="REC62353.1"/>
    <property type="molecule type" value="Genomic_DNA"/>
</dbReference>
<comment type="similarity">
    <text evidence="1">Belongs to the type-I restriction system S methylase family.</text>
</comment>
<protein>
    <recommendedName>
        <fullName evidence="4">Type I restriction modification DNA specificity domain-containing protein</fullName>
    </recommendedName>
</protein>
<keyword evidence="2" id="KW-0680">Restriction system</keyword>
<dbReference type="Pfam" id="PF01420">
    <property type="entry name" value="Methylase_S"/>
    <property type="match status" value="1"/>
</dbReference>
<sequence>MEIKEYKLGELCSLQIGYPFQSEHFVKEGIPVIRPADIGDKIKNPHETLKSNDLKRFERFTVEKGDVLISMSGVSLGKTFVYSFDEKGFFNQYVACFKFGNTKLLLNEYLYILLQGIQKDIVRHFSGTSPTPLITKVFIENYPVKIPSIKDQVKIVDIYDRALKVGHRRSKSIQLCDLLSQSLFLETQKQAKKHYSFNKIIEIQTNLKKSDIIDSADLPFITPNNITPISGDIIKSDQSHHSKSVNSKFYFTEEHILFSRKISDLNRIATPNFKGFCNTNIYPFLVEKTTANKHYIRYILLSHDFFNFTMNFLGSKQVASLNRSVIYNYTVKLPSKKIQDQFSKRVQNIEKLRSYFEQNLVSIQAIESMIIHKTRMGELYFNSDDFDNVIPEEIQPEEDPAITKINENIADYHRNLPHTGAPPEIDNMIRQLDTELRLKGDIPFTEDYVKYRIVRGKFKDSFTFRELWNELTTFPFETIPSYDEICNLVFKWLKEELPFVRQQFNDKTKQIEIIINETT</sequence>
<dbReference type="InterPro" id="IPR044946">
    <property type="entry name" value="Restrct_endonuc_typeI_TRD_sf"/>
</dbReference>
<evidence type="ECO:0000256" key="1">
    <source>
        <dbReference type="ARBA" id="ARBA00010923"/>
    </source>
</evidence>
<comment type="caution">
    <text evidence="5">The sequence shown here is derived from an EMBL/GenBank/DDBJ whole genome shotgun (WGS) entry which is preliminary data.</text>
</comment>
<proteinExistence type="inferred from homology"/>
<evidence type="ECO:0000313" key="6">
    <source>
        <dbReference type="Proteomes" id="UP000256686"/>
    </source>
</evidence>
<feature type="domain" description="Type I restriction modification DNA specificity" evidence="4">
    <location>
        <begin position="3"/>
        <end position="161"/>
    </location>
</feature>
<dbReference type="Proteomes" id="UP000256686">
    <property type="component" value="Unassembled WGS sequence"/>
</dbReference>
<evidence type="ECO:0000313" key="5">
    <source>
        <dbReference type="EMBL" id="REC62353.1"/>
    </source>
</evidence>
<organism evidence="5 6">
    <name type="scientific">Chryseobacterium pennae</name>
    <dbReference type="NCBI Taxonomy" id="2258962"/>
    <lineage>
        <taxon>Bacteria</taxon>
        <taxon>Pseudomonadati</taxon>
        <taxon>Bacteroidota</taxon>
        <taxon>Flavobacteriia</taxon>
        <taxon>Flavobacteriales</taxon>
        <taxon>Weeksellaceae</taxon>
        <taxon>Chryseobacterium group</taxon>
        <taxon>Chryseobacterium</taxon>
    </lineage>
</organism>
<dbReference type="AlphaFoldDB" id="A0A3D9C905"/>
<evidence type="ECO:0000256" key="3">
    <source>
        <dbReference type="ARBA" id="ARBA00023125"/>
    </source>
</evidence>
<gene>
    <name evidence="5" type="ORF">DRF65_11620</name>
</gene>
<dbReference type="RefSeq" id="WP_115970924.1">
    <property type="nucleotide sequence ID" value="NZ_QNVT01000009.1"/>
</dbReference>
<evidence type="ECO:0000259" key="4">
    <source>
        <dbReference type="Pfam" id="PF01420"/>
    </source>
</evidence>
<dbReference type="InterPro" id="IPR000055">
    <property type="entry name" value="Restrct_endonuc_typeI_TRD"/>
</dbReference>